<evidence type="ECO:0000256" key="2">
    <source>
        <dbReference type="ARBA" id="ARBA00005967"/>
    </source>
</evidence>
<dbReference type="Gene3D" id="1.10.287.3610">
    <property type="match status" value="1"/>
</dbReference>
<gene>
    <name evidence="20" type="ORF">GWK10_06020</name>
</gene>
<proteinExistence type="inferred from homology"/>
<evidence type="ECO:0000256" key="3">
    <source>
        <dbReference type="ARBA" id="ARBA00022475"/>
    </source>
</evidence>
<evidence type="ECO:0000256" key="6">
    <source>
        <dbReference type="ARBA" id="ARBA00022692"/>
    </source>
</evidence>
<name>A0A6M0CFY3_9FLAO</name>
<evidence type="ECO:0000256" key="15">
    <source>
        <dbReference type="PIRSR" id="PIRSR600829-1"/>
    </source>
</evidence>
<dbReference type="CDD" id="cd14265">
    <property type="entry name" value="UDPK_IM_like"/>
    <property type="match status" value="1"/>
</dbReference>
<evidence type="ECO:0000256" key="9">
    <source>
        <dbReference type="ARBA" id="ARBA00022840"/>
    </source>
</evidence>
<feature type="transmembrane region" description="Helical" evidence="19">
    <location>
        <begin position="98"/>
        <end position="119"/>
    </location>
</feature>
<keyword evidence="21" id="KW-1185">Reference proteome</keyword>
<keyword evidence="13" id="KW-0594">Phospholipid biosynthesis</keyword>
<keyword evidence="10 19" id="KW-1133">Transmembrane helix</keyword>
<evidence type="ECO:0000256" key="14">
    <source>
        <dbReference type="ARBA" id="ARBA00023264"/>
    </source>
</evidence>
<evidence type="ECO:0000256" key="12">
    <source>
        <dbReference type="ARBA" id="ARBA00023136"/>
    </source>
</evidence>
<dbReference type="AlphaFoldDB" id="A0A6M0CFY3"/>
<feature type="binding site" evidence="17">
    <location>
        <position position="18"/>
    </location>
    <ligand>
        <name>ATP</name>
        <dbReference type="ChEBI" id="CHEBI:30616"/>
    </ligand>
</feature>
<evidence type="ECO:0000256" key="17">
    <source>
        <dbReference type="PIRSR" id="PIRSR600829-3"/>
    </source>
</evidence>
<accession>A0A6M0CFY3</accession>
<keyword evidence="11" id="KW-0443">Lipid metabolism</keyword>
<keyword evidence="7 17" id="KW-0547">Nucleotide-binding</keyword>
<dbReference type="EMBL" id="JAABOQ010000002">
    <property type="protein sequence ID" value="NER16758.1"/>
    <property type="molecule type" value="Genomic_DNA"/>
</dbReference>
<evidence type="ECO:0000256" key="10">
    <source>
        <dbReference type="ARBA" id="ARBA00022989"/>
    </source>
</evidence>
<dbReference type="GO" id="GO:0005524">
    <property type="term" value="F:ATP binding"/>
    <property type="evidence" value="ECO:0007669"/>
    <property type="project" value="UniProtKB-KW"/>
</dbReference>
<keyword evidence="9 17" id="KW-0067">ATP-binding</keyword>
<evidence type="ECO:0000313" key="21">
    <source>
        <dbReference type="Proteomes" id="UP000474296"/>
    </source>
</evidence>
<feature type="binding site" evidence="16">
    <location>
        <position position="71"/>
    </location>
    <ligand>
        <name>substrate</name>
    </ligand>
</feature>
<comment type="similarity">
    <text evidence="2">Belongs to the bacterial diacylglycerol kinase family.</text>
</comment>
<keyword evidence="18" id="KW-0460">Magnesium</keyword>
<evidence type="ECO:0000256" key="19">
    <source>
        <dbReference type="SAM" id="Phobius"/>
    </source>
</evidence>
<keyword evidence="8 20" id="KW-0418">Kinase</keyword>
<feature type="binding site" evidence="17">
    <location>
        <position position="78"/>
    </location>
    <ligand>
        <name>ATP</name>
        <dbReference type="ChEBI" id="CHEBI:30616"/>
    </ligand>
</feature>
<feature type="binding site" evidence="17">
    <location>
        <begin position="96"/>
        <end position="97"/>
    </location>
    <ligand>
        <name>ATP</name>
        <dbReference type="ChEBI" id="CHEBI:30616"/>
    </ligand>
</feature>
<keyword evidence="5" id="KW-0808">Transferase</keyword>
<evidence type="ECO:0000256" key="7">
    <source>
        <dbReference type="ARBA" id="ARBA00022741"/>
    </source>
</evidence>
<comment type="cofactor">
    <cofactor evidence="18">
        <name>Mg(2+)</name>
        <dbReference type="ChEBI" id="CHEBI:18420"/>
    </cofactor>
    <text evidence="18">Mn(2+), Zn(2+), Cd(2+) and Co(2+) support activity to lesser extents.</text>
</comment>
<dbReference type="PANTHER" id="PTHR34299:SF1">
    <property type="entry name" value="DIACYLGLYCEROL KINASE"/>
    <property type="match status" value="1"/>
</dbReference>
<keyword evidence="18" id="KW-0479">Metal-binding</keyword>
<keyword evidence="12 19" id="KW-0472">Membrane</keyword>
<dbReference type="Proteomes" id="UP000474296">
    <property type="component" value="Unassembled WGS sequence"/>
</dbReference>
<evidence type="ECO:0000256" key="1">
    <source>
        <dbReference type="ARBA" id="ARBA00004651"/>
    </source>
</evidence>
<feature type="binding site" evidence="17">
    <location>
        <position position="30"/>
    </location>
    <ligand>
        <name>ATP</name>
        <dbReference type="ChEBI" id="CHEBI:30616"/>
    </ligand>
</feature>
<evidence type="ECO:0000256" key="16">
    <source>
        <dbReference type="PIRSR" id="PIRSR600829-2"/>
    </source>
</evidence>
<evidence type="ECO:0000256" key="11">
    <source>
        <dbReference type="ARBA" id="ARBA00023098"/>
    </source>
</evidence>
<dbReference type="GO" id="GO:0008654">
    <property type="term" value="P:phospholipid biosynthetic process"/>
    <property type="evidence" value="ECO:0007669"/>
    <property type="project" value="UniProtKB-KW"/>
</dbReference>
<keyword evidence="6 19" id="KW-0812">Transmembrane</keyword>
<organism evidence="20 21">
    <name type="scientific">Spongiivirga citrea</name>
    <dbReference type="NCBI Taxonomy" id="1481457"/>
    <lineage>
        <taxon>Bacteria</taxon>
        <taxon>Pseudomonadati</taxon>
        <taxon>Bacteroidota</taxon>
        <taxon>Flavobacteriia</taxon>
        <taxon>Flavobacteriales</taxon>
        <taxon>Flavobacteriaceae</taxon>
        <taxon>Spongiivirga</taxon>
    </lineage>
</organism>
<dbReference type="InterPro" id="IPR000829">
    <property type="entry name" value="DAGK"/>
</dbReference>
<sequence length="123" mass="13791">MSNKDQKTYSKRFLGIQYALKGVFLLFKTERNFQIQFTIAIIMTGAGFCFKISTTEWLFQIIAISMVLSCEAMNTAFEKLADFIMPDHHDKIGQAKDIAAAAVFLTAIFAGVIGLIIYLPKLL</sequence>
<dbReference type="RefSeq" id="WP_164030230.1">
    <property type="nucleotide sequence ID" value="NZ_JAABOQ010000002.1"/>
</dbReference>
<dbReference type="PANTHER" id="PTHR34299">
    <property type="entry name" value="DIACYLGLYCEROL KINASE"/>
    <property type="match status" value="1"/>
</dbReference>
<dbReference type="InterPro" id="IPR033717">
    <property type="entry name" value="UDPK"/>
</dbReference>
<evidence type="ECO:0000256" key="13">
    <source>
        <dbReference type="ARBA" id="ARBA00023209"/>
    </source>
</evidence>
<comment type="subcellular location">
    <subcellularLocation>
        <location evidence="1">Cell membrane</location>
        <topology evidence="1">Multi-pass membrane protein</topology>
    </subcellularLocation>
</comment>
<dbReference type="GO" id="GO:0046872">
    <property type="term" value="F:metal ion binding"/>
    <property type="evidence" value="ECO:0007669"/>
    <property type="project" value="UniProtKB-KW"/>
</dbReference>
<keyword evidence="3" id="KW-1003">Cell membrane</keyword>
<dbReference type="InterPro" id="IPR036945">
    <property type="entry name" value="DAGK_sf"/>
</dbReference>
<feature type="binding site" evidence="18">
    <location>
        <position position="30"/>
    </location>
    <ligand>
        <name>a divalent metal cation</name>
        <dbReference type="ChEBI" id="CHEBI:60240"/>
    </ligand>
</feature>
<dbReference type="GO" id="GO:0016301">
    <property type="term" value="F:kinase activity"/>
    <property type="evidence" value="ECO:0007669"/>
    <property type="project" value="UniProtKB-KW"/>
</dbReference>
<evidence type="ECO:0000313" key="20">
    <source>
        <dbReference type="EMBL" id="NER16758.1"/>
    </source>
</evidence>
<feature type="active site" description="Proton acceptor" evidence="15">
    <location>
        <position position="71"/>
    </location>
</feature>
<evidence type="ECO:0000256" key="18">
    <source>
        <dbReference type="PIRSR" id="PIRSR600829-4"/>
    </source>
</evidence>
<reference evidence="20 21" key="1">
    <citation type="submission" date="2020-01" db="EMBL/GenBank/DDBJ databases">
        <title>Spongiivirga citrea KCTC 32990T.</title>
        <authorList>
            <person name="Wang G."/>
        </authorList>
    </citation>
    <scope>NUCLEOTIDE SEQUENCE [LARGE SCALE GENOMIC DNA]</scope>
    <source>
        <strain evidence="20 21">KCTC 32990</strain>
    </source>
</reference>
<keyword evidence="14" id="KW-1208">Phospholipid metabolism</keyword>
<protein>
    <submittedName>
        <fullName evidence="20">Diacylglycerol kinase family protein</fullName>
    </submittedName>
</protein>
<dbReference type="Pfam" id="PF01219">
    <property type="entry name" value="DAGK_prokar"/>
    <property type="match status" value="1"/>
</dbReference>
<comment type="caution">
    <text evidence="20">The sequence shown here is derived from an EMBL/GenBank/DDBJ whole genome shotgun (WGS) entry which is preliminary data.</text>
</comment>
<dbReference type="GO" id="GO:0005886">
    <property type="term" value="C:plasma membrane"/>
    <property type="evidence" value="ECO:0007669"/>
    <property type="project" value="UniProtKB-SubCell"/>
</dbReference>
<evidence type="ECO:0000256" key="4">
    <source>
        <dbReference type="ARBA" id="ARBA00022516"/>
    </source>
</evidence>
<feature type="binding site" evidence="18">
    <location>
        <position position="78"/>
    </location>
    <ligand>
        <name>a divalent metal cation</name>
        <dbReference type="ChEBI" id="CHEBI:60240"/>
    </ligand>
</feature>
<keyword evidence="4" id="KW-0444">Lipid biosynthesis</keyword>
<evidence type="ECO:0000256" key="8">
    <source>
        <dbReference type="ARBA" id="ARBA00022777"/>
    </source>
</evidence>
<evidence type="ECO:0000256" key="5">
    <source>
        <dbReference type="ARBA" id="ARBA00022679"/>
    </source>
</evidence>
<feature type="transmembrane region" description="Helical" evidence="19">
    <location>
        <begin position="35"/>
        <end position="53"/>
    </location>
</feature>